<reference evidence="18" key="1">
    <citation type="submission" date="2020-11" db="EMBL/GenBank/DDBJ databases">
        <authorList>
            <person name="Tran Van P."/>
        </authorList>
    </citation>
    <scope>NUCLEOTIDE SEQUENCE</scope>
</reference>
<evidence type="ECO:0000256" key="8">
    <source>
        <dbReference type="ARBA" id="ARBA00022741"/>
    </source>
</evidence>
<dbReference type="Gene3D" id="2.40.30.130">
    <property type="match status" value="1"/>
</dbReference>
<dbReference type="EC" id="6.1.1.7" evidence="2"/>
<comment type="function">
    <text evidence="16">Catalyzes the attachment of alanine to tRNA(Ala) in a two-step reaction: alanine is first activated by ATP to form Ala-AMP and then transferred to the acceptor end of tRNA(Ala). Also edits incorrectly charged tRNA(Ala) via its editing domain.</text>
</comment>
<dbReference type="FunFam" id="3.30.930.10:FF:000011">
    <property type="entry name" value="Alanine--tRNA ligase, cytoplasmic"/>
    <property type="match status" value="1"/>
</dbReference>
<evidence type="ECO:0000256" key="10">
    <source>
        <dbReference type="ARBA" id="ARBA00022840"/>
    </source>
</evidence>
<keyword evidence="19" id="KW-1185">Reference proteome</keyword>
<dbReference type="AlphaFoldDB" id="A0A7R9L8P0"/>
<dbReference type="SUPFAM" id="SSF50447">
    <property type="entry name" value="Translation proteins"/>
    <property type="match status" value="1"/>
</dbReference>
<feature type="binding site" evidence="16">
    <location>
        <position position="753"/>
    </location>
    <ligand>
        <name>Zn(2+)</name>
        <dbReference type="ChEBI" id="CHEBI:29105"/>
    </ligand>
</feature>
<evidence type="ECO:0000256" key="5">
    <source>
        <dbReference type="ARBA" id="ARBA00022555"/>
    </source>
</evidence>
<dbReference type="SUPFAM" id="SSF55186">
    <property type="entry name" value="ThrRS/AlaRS common domain"/>
    <property type="match status" value="1"/>
</dbReference>
<dbReference type="InterPro" id="IPR002318">
    <property type="entry name" value="Ala-tRNA-lgiase_IIc"/>
</dbReference>
<keyword evidence="4" id="KW-0963">Cytoplasm</keyword>
<dbReference type="InterPro" id="IPR023033">
    <property type="entry name" value="Ala_tRNA_ligase_euk/bac"/>
</dbReference>
<evidence type="ECO:0000256" key="6">
    <source>
        <dbReference type="ARBA" id="ARBA00022598"/>
    </source>
</evidence>
<organism evidence="18">
    <name type="scientific">Oppiella nova</name>
    <dbReference type="NCBI Taxonomy" id="334625"/>
    <lineage>
        <taxon>Eukaryota</taxon>
        <taxon>Metazoa</taxon>
        <taxon>Ecdysozoa</taxon>
        <taxon>Arthropoda</taxon>
        <taxon>Chelicerata</taxon>
        <taxon>Arachnida</taxon>
        <taxon>Acari</taxon>
        <taxon>Acariformes</taxon>
        <taxon>Sarcoptiformes</taxon>
        <taxon>Oribatida</taxon>
        <taxon>Brachypylina</taxon>
        <taxon>Oppioidea</taxon>
        <taxon>Oppiidae</taxon>
        <taxon>Oppiella</taxon>
    </lineage>
</organism>
<evidence type="ECO:0000256" key="4">
    <source>
        <dbReference type="ARBA" id="ARBA00022490"/>
    </source>
</evidence>
<dbReference type="InterPro" id="IPR018162">
    <property type="entry name" value="Ala-tRNA-ligase_IIc_anticod-bd"/>
</dbReference>
<evidence type="ECO:0000256" key="13">
    <source>
        <dbReference type="ARBA" id="ARBA00023146"/>
    </source>
</evidence>
<feature type="domain" description="Alanyl-transfer RNA synthetases family profile" evidence="17">
    <location>
        <begin position="6"/>
        <end position="792"/>
    </location>
</feature>
<evidence type="ECO:0000259" key="17">
    <source>
        <dbReference type="PROSITE" id="PS50860"/>
    </source>
</evidence>
<dbReference type="HAMAP" id="MF_00036_B">
    <property type="entry name" value="Ala_tRNA_synth_B"/>
    <property type="match status" value="1"/>
</dbReference>
<dbReference type="CDD" id="cd00673">
    <property type="entry name" value="AlaRS_core"/>
    <property type="match status" value="1"/>
</dbReference>
<dbReference type="GO" id="GO:0000049">
    <property type="term" value="F:tRNA binding"/>
    <property type="evidence" value="ECO:0007669"/>
    <property type="project" value="UniProtKB-KW"/>
</dbReference>
<keyword evidence="8 16" id="KW-0547">Nucleotide-binding</keyword>
<dbReference type="InterPro" id="IPR045864">
    <property type="entry name" value="aa-tRNA-synth_II/BPL/LPL"/>
</dbReference>
<keyword evidence="13 16" id="KW-0030">Aminoacyl-tRNA synthetase</keyword>
<proteinExistence type="inferred from homology"/>
<protein>
    <recommendedName>
        <fullName evidence="3">Alanine--tRNA ligase</fullName>
        <ecNumber evidence="2">6.1.1.7</ecNumber>
    </recommendedName>
    <alternativeName>
        <fullName evidence="14">Alanyl-tRNA synthetase</fullName>
    </alternativeName>
</protein>
<dbReference type="PANTHER" id="PTHR11777:SF9">
    <property type="entry name" value="ALANINE--TRNA LIGASE, CYTOPLASMIC"/>
    <property type="match status" value="1"/>
</dbReference>
<dbReference type="EMBL" id="CAJPVJ010000052">
    <property type="protein sequence ID" value="CAG2159706.1"/>
    <property type="molecule type" value="Genomic_DNA"/>
</dbReference>
<evidence type="ECO:0000256" key="14">
    <source>
        <dbReference type="ARBA" id="ARBA00032577"/>
    </source>
</evidence>
<feature type="binding site" evidence="16">
    <location>
        <position position="634"/>
    </location>
    <ligand>
        <name>Zn(2+)</name>
        <dbReference type="ChEBI" id="CHEBI:29105"/>
    </ligand>
</feature>
<comment type="domain">
    <text evidence="16">Consists of three domains; the N-terminal catalytic domain, the editing domain and the C-terminal C-Ala domain. The editing domain removes incorrectly charged amino acids, while the C-Ala domain, along with tRNA(Ala), serves as a bridge to cooperatively bring together the editing and aminoacylation centers thus stimulating deacylation of misacylated tRNAs.</text>
</comment>
<keyword evidence="11 16" id="KW-0694">RNA-binding</keyword>
<evidence type="ECO:0000256" key="3">
    <source>
        <dbReference type="ARBA" id="ARBA00017959"/>
    </source>
</evidence>
<gene>
    <name evidence="18" type="ORF">ONB1V03_LOCUS631</name>
</gene>
<evidence type="ECO:0000313" key="19">
    <source>
        <dbReference type="Proteomes" id="UP000728032"/>
    </source>
</evidence>
<dbReference type="GO" id="GO:0004813">
    <property type="term" value="F:alanine-tRNA ligase activity"/>
    <property type="evidence" value="ECO:0007669"/>
    <property type="project" value="UniProtKB-UniRule"/>
</dbReference>
<dbReference type="InterPro" id="IPR003156">
    <property type="entry name" value="DHHA1_dom"/>
</dbReference>
<keyword evidence="6 16" id="KW-0436">Ligase</keyword>
<dbReference type="Pfam" id="PF01411">
    <property type="entry name" value="tRNA-synt_2c"/>
    <property type="match status" value="2"/>
</dbReference>
<evidence type="ECO:0000313" key="18">
    <source>
        <dbReference type="EMBL" id="CAD7637131.1"/>
    </source>
</evidence>
<sequence length="993" mass="109670">MASNAMSAQAIRQTFIDFFKDKYSHLYVKSSSVIPHEDPTLLFTNAGMNQFKPIFLGTVDPNSDSSKYRRVVNSQKCIRAGGKHNDLDDVGKDSYHHTFFEMLGNWSFGDFFKKEICCWAFELLTQVYGLSKDRLYVTYFGGNADSGLEADEECRQIWLDLGLPSERVLPFGMKDNFWEMGETGPCGPCSEIHFDRIGGRDAASLVNMDDPDVIEIWNLVFIQFNRETDGSLKPLPKKHVDTGMETDGSLKPLPKKHVDTGMGFERLVSVIQQKTSNYDTDCFVPIFNAIQEYTGVRSYTGKVGADDVDGIDMAYRVVADHARTLTIALSDGGRPDNIGRGYVLRRILRRAVRFVEKLGGKPGVFASLVPVVIESLGGVFPELTKDPQNVMNIINEEEVQFLKTLSRGKRLLERTIDKMKAQKVLPGDIAWRLYDTYGFPLDLTQLMVEEKGFSVDVKAYESSKSEAQLKSQSKSSQFDSGIDLDVHSIAELRDSLKIDSTNDLPKYDYKSVDEKPNSVYEFAKCEATVVAIRKNKQFVKEVVSGDECGVILDKTSFYAEAGGQEYDTGFMTKETTGSDEEETEFEVREVKVHGGYVLHIGRIGCGVLRVGDTYKLQIDEQRRKLIMNNHTGTHVLNYALRSVLATEANQKGSLVSSDKLRFDFTNNGAMNASQVKQTESIAQQMIAKNEVVFAKDSSLVSAKAVQGLRAVFDETYPDPVRVVSIGVSVEDLLSDPTGPAGTQTSVEFCGGTHLKRSGHIGDFVIASEEAIAKGIRRIVALTGPEATKALNKAKLLDKSVADLKTSLGSKTSQEFYKENVKQIVELIEEVSQSSVSYWKREELRNELNQMKKQLDSVDRANKAQQMTQVVETAKSLAQQFKGTKFLVTALDAGSNAKALDSALRQIRTLSPETAAMFFSADDTKVICLASVPSNAVTSGLKANEWVQQIIGSINGKGGGKEESSQASGTNVGAINDAILLSKQFAELKLGNNA</sequence>
<evidence type="ECO:0000256" key="11">
    <source>
        <dbReference type="ARBA" id="ARBA00022884"/>
    </source>
</evidence>
<feature type="binding site" evidence="16">
    <location>
        <position position="749"/>
    </location>
    <ligand>
        <name>Zn(2+)</name>
        <dbReference type="ChEBI" id="CHEBI:29105"/>
    </ligand>
</feature>
<keyword evidence="12 16" id="KW-0648">Protein biosynthesis</keyword>
<dbReference type="GO" id="GO:0008270">
    <property type="term" value="F:zinc ion binding"/>
    <property type="evidence" value="ECO:0007669"/>
    <property type="project" value="UniProtKB-UniRule"/>
</dbReference>
<keyword evidence="10 16" id="KW-0067">ATP-binding</keyword>
<dbReference type="Gene3D" id="3.30.980.10">
    <property type="entry name" value="Threonyl-trna Synthetase, Chain A, domain 2"/>
    <property type="match status" value="1"/>
</dbReference>
<comment type="catalytic activity">
    <reaction evidence="15 16">
        <text>tRNA(Ala) + L-alanine + ATP = L-alanyl-tRNA(Ala) + AMP + diphosphate</text>
        <dbReference type="Rhea" id="RHEA:12540"/>
        <dbReference type="Rhea" id="RHEA-COMP:9657"/>
        <dbReference type="Rhea" id="RHEA-COMP:9923"/>
        <dbReference type="ChEBI" id="CHEBI:30616"/>
        <dbReference type="ChEBI" id="CHEBI:33019"/>
        <dbReference type="ChEBI" id="CHEBI:57972"/>
        <dbReference type="ChEBI" id="CHEBI:78442"/>
        <dbReference type="ChEBI" id="CHEBI:78497"/>
        <dbReference type="ChEBI" id="CHEBI:456215"/>
        <dbReference type="EC" id="6.1.1.7"/>
    </reaction>
</comment>
<dbReference type="EMBL" id="OC914877">
    <property type="protein sequence ID" value="CAD7637131.1"/>
    <property type="molecule type" value="Genomic_DNA"/>
</dbReference>
<dbReference type="SMART" id="SM00863">
    <property type="entry name" value="tRNA_SAD"/>
    <property type="match status" value="1"/>
</dbReference>
<dbReference type="NCBIfam" id="TIGR00344">
    <property type="entry name" value="alaS"/>
    <property type="match status" value="1"/>
</dbReference>
<dbReference type="PANTHER" id="PTHR11777">
    <property type="entry name" value="ALANYL-TRNA SYNTHETASE"/>
    <property type="match status" value="1"/>
</dbReference>
<evidence type="ECO:0000256" key="15">
    <source>
        <dbReference type="ARBA" id="ARBA00048300"/>
    </source>
</evidence>
<evidence type="ECO:0000256" key="12">
    <source>
        <dbReference type="ARBA" id="ARBA00022917"/>
    </source>
</evidence>
<comment type="subunit">
    <text evidence="16">Monomer.</text>
</comment>
<dbReference type="GO" id="GO:0002161">
    <property type="term" value="F:aminoacyl-tRNA deacylase activity"/>
    <property type="evidence" value="ECO:0007669"/>
    <property type="project" value="TreeGrafter"/>
</dbReference>
<evidence type="ECO:0000256" key="9">
    <source>
        <dbReference type="ARBA" id="ARBA00022833"/>
    </source>
</evidence>
<dbReference type="Proteomes" id="UP000728032">
    <property type="component" value="Unassembled WGS sequence"/>
</dbReference>
<keyword evidence="9 16" id="KW-0862">Zinc</keyword>
<dbReference type="InterPro" id="IPR050058">
    <property type="entry name" value="Ala-tRNA_ligase"/>
</dbReference>
<keyword evidence="7 16" id="KW-0479">Metal-binding</keyword>
<dbReference type="Pfam" id="PF02272">
    <property type="entry name" value="DHHA1"/>
    <property type="match status" value="1"/>
</dbReference>
<dbReference type="Gene3D" id="3.30.930.10">
    <property type="entry name" value="Bira Bifunctional Protein, Domain 2"/>
    <property type="match status" value="2"/>
</dbReference>
<dbReference type="FunFam" id="3.30.980.10:FF:000004">
    <property type="entry name" value="Alanine--tRNA ligase, cytoplasmic"/>
    <property type="match status" value="1"/>
</dbReference>
<dbReference type="InterPro" id="IPR018165">
    <property type="entry name" value="Ala-tRNA-synth_IIc_core"/>
</dbReference>
<evidence type="ECO:0000256" key="2">
    <source>
        <dbReference type="ARBA" id="ARBA00013168"/>
    </source>
</evidence>
<dbReference type="InterPro" id="IPR009000">
    <property type="entry name" value="Transl_B-barrel_sf"/>
</dbReference>
<dbReference type="InterPro" id="IPR012947">
    <property type="entry name" value="tRNA_SAD"/>
</dbReference>
<dbReference type="InterPro" id="IPR018164">
    <property type="entry name" value="Ala-tRNA-synth_IIc_N"/>
</dbReference>
<dbReference type="Pfam" id="PF07973">
    <property type="entry name" value="tRNA_SAD"/>
    <property type="match status" value="1"/>
</dbReference>
<comment type="similarity">
    <text evidence="1">Belongs to the class-II aminoacyl-tRNA synthetase family. Alax-L subfamily.</text>
</comment>
<dbReference type="GO" id="GO:0005739">
    <property type="term" value="C:mitochondrion"/>
    <property type="evidence" value="ECO:0007669"/>
    <property type="project" value="TreeGrafter"/>
</dbReference>
<dbReference type="SUPFAM" id="SSF101353">
    <property type="entry name" value="Putative anticodon-binding domain of alanyl-tRNA synthetase (AlaRS)"/>
    <property type="match status" value="1"/>
</dbReference>
<dbReference type="PRINTS" id="PR00980">
    <property type="entry name" value="TRNASYNTHALA"/>
</dbReference>
<accession>A0A7R9L8P0</accession>
<dbReference type="InterPro" id="IPR018163">
    <property type="entry name" value="Thr/Ala-tRNA-synth_IIc_edit"/>
</dbReference>
<dbReference type="GO" id="GO:0005524">
    <property type="term" value="F:ATP binding"/>
    <property type="evidence" value="ECO:0007669"/>
    <property type="project" value="UniProtKB-UniRule"/>
</dbReference>
<dbReference type="OrthoDB" id="2423964at2759"/>
<dbReference type="FunFam" id="3.10.310.40:FF:000002">
    <property type="entry name" value="alanine--tRNA ligase, cytoplasmic"/>
    <property type="match status" value="1"/>
</dbReference>
<dbReference type="Gene3D" id="3.10.310.40">
    <property type="match status" value="1"/>
</dbReference>
<feature type="binding site" evidence="16">
    <location>
        <position position="630"/>
    </location>
    <ligand>
        <name>Zn(2+)</name>
        <dbReference type="ChEBI" id="CHEBI:29105"/>
    </ligand>
</feature>
<evidence type="ECO:0000256" key="7">
    <source>
        <dbReference type="ARBA" id="ARBA00022723"/>
    </source>
</evidence>
<dbReference type="PROSITE" id="PS50860">
    <property type="entry name" value="AA_TRNA_LIGASE_II_ALA"/>
    <property type="match status" value="1"/>
</dbReference>
<comment type="cofactor">
    <cofactor evidence="16">
        <name>Zn(2+)</name>
        <dbReference type="ChEBI" id="CHEBI:29105"/>
    </cofactor>
    <text evidence="16">Binds 1 zinc ion per subunit.</text>
</comment>
<name>A0A7R9L8P0_9ACAR</name>
<dbReference type="SUPFAM" id="SSF55681">
    <property type="entry name" value="Class II aaRS and biotin synthetases"/>
    <property type="match status" value="2"/>
</dbReference>
<evidence type="ECO:0000256" key="16">
    <source>
        <dbReference type="HAMAP-Rule" id="MF_03133"/>
    </source>
</evidence>
<dbReference type="GO" id="GO:0006419">
    <property type="term" value="P:alanyl-tRNA aminoacylation"/>
    <property type="evidence" value="ECO:0007669"/>
    <property type="project" value="InterPro"/>
</dbReference>
<evidence type="ECO:0000256" key="1">
    <source>
        <dbReference type="ARBA" id="ARBA00008429"/>
    </source>
</evidence>
<keyword evidence="5 16" id="KW-0820">tRNA-binding</keyword>